<keyword evidence="3" id="KW-0540">Nuclease</keyword>
<accession>A0ABT9Y8X3</accession>
<dbReference type="SUPFAM" id="SSF52540">
    <property type="entry name" value="P-loop containing nucleoside triphosphate hydrolases"/>
    <property type="match status" value="1"/>
</dbReference>
<dbReference type="InterPro" id="IPR051396">
    <property type="entry name" value="Bact_Antivir_Def_Nuclease"/>
</dbReference>
<dbReference type="Pfam" id="PF20469">
    <property type="entry name" value="OLD-like_TOPRIM"/>
    <property type="match status" value="1"/>
</dbReference>
<feature type="domain" description="Endonuclease GajA/Old nuclease/RecF-like AAA" evidence="1">
    <location>
        <begin position="1"/>
        <end position="423"/>
    </location>
</feature>
<keyword evidence="4" id="KW-1185">Reference proteome</keyword>
<dbReference type="GO" id="GO:0004519">
    <property type="term" value="F:endonuclease activity"/>
    <property type="evidence" value="ECO:0007669"/>
    <property type="project" value="UniProtKB-KW"/>
</dbReference>
<dbReference type="InterPro" id="IPR027417">
    <property type="entry name" value="P-loop_NTPase"/>
</dbReference>
<evidence type="ECO:0000313" key="4">
    <source>
        <dbReference type="Proteomes" id="UP001239167"/>
    </source>
</evidence>
<dbReference type="RefSeq" id="WP_307224545.1">
    <property type="nucleotide sequence ID" value="NZ_CP116940.1"/>
</dbReference>
<dbReference type="Proteomes" id="UP001239167">
    <property type="component" value="Unassembled WGS sequence"/>
</dbReference>
<organism evidence="3 4">
    <name type="scientific">Pectinatus haikarae</name>
    <dbReference type="NCBI Taxonomy" id="349096"/>
    <lineage>
        <taxon>Bacteria</taxon>
        <taxon>Bacillati</taxon>
        <taxon>Bacillota</taxon>
        <taxon>Negativicutes</taxon>
        <taxon>Selenomonadales</taxon>
        <taxon>Selenomonadaceae</taxon>
        <taxon>Pectinatus</taxon>
    </lineage>
</organism>
<proteinExistence type="predicted"/>
<dbReference type="CDD" id="cd01026">
    <property type="entry name" value="TOPRIM_OLD"/>
    <property type="match status" value="1"/>
</dbReference>
<dbReference type="PANTHER" id="PTHR43581:SF2">
    <property type="entry name" value="EXCINUCLEASE ATPASE SUBUNIT"/>
    <property type="match status" value="1"/>
</dbReference>
<feature type="domain" description="OLD protein-like TOPRIM" evidence="2">
    <location>
        <begin position="490"/>
        <end position="555"/>
    </location>
</feature>
<dbReference type="PANTHER" id="PTHR43581">
    <property type="entry name" value="ATP/GTP PHOSPHATASE"/>
    <property type="match status" value="1"/>
</dbReference>
<evidence type="ECO:0000313" key="3">
    <source>
        <dbReference type="EMBL" id="MDQ0204292.1"/>
    </source>
</evidence>
<dbReference type="EMBL" id="JAUSUE010000014">
    <property type="protein sequence ID" value="MDQ0204292.1"/>
    <property type="molecule type" value="Genomic_DNA"/>
</dbReference>
<evidence type="ECO:0000259" key="2">
    <source>
        <dbReference type="Pfam" id="PF20469"/>
    </source>
</evidence>
<keyword evidence="3" id="KW-0378">Hydrolase</keyword>
<dbReference type="Gene3D" id="3.40.50.300">
    <property type="entry name" value="P-loop containing nucleotide triphosphate hydrolases"/>
    <property type="match status" value="2"/>
</dbReference>
<protein>
    <submittedName>
        <fullName evidence="3">ATP-dependent endonuclease of OLD family</fullName>
    </submittedName>
</protein>
<name>A0ABT9Y8X3_9FIRM</name>
<evidence type="ECO:0000259" key="1">
    <source>
        <dbReference type="Pfam" id="PF13175"/>
    </source>
</evidence>
<dbReference type="Pfam" id="PF13175">
    <property type="entry name" value="AAA_15"/>
    <property type="match status" value="1"/>
</dbReference>
<dbReference type="InterPro" id="IPR034139">
    <property type="entry name" value="TOPRIM_OLD"/>
</dbReference>
<reference evidence="3 4" key="1">
    <citation type="submission" date="2023-07" db="EMBL/GenBank/DDBJ databases">
        <title>Genomic Encyclopedia of Type Strains, Phase IV (KMG-IV): sequencing the most valuable type-strain genomes for metagenomic binning, comparative biology and taxonomic classification.</title>
        <authorList>
            <person name="Goeker M."/>
        </authorList>
    </citation>
    <scope>NUCLEOTIDE SEQUENCE [LARGE SCALE GENOMIC DNA]</scope>
    <source>
        <strain evidence="3 4">DSM 16980</strain>
    </source>
</reference>
<gene>
    <name evidence="3" type="ORF">J2S01_002020</name>
</gene>
<sequence length="730" mass="84619">MKLSRIQVNNYRQLDNANLFFQDDITILAGPNNSGKTTLISVLKGVLSDNKLKYTHNDIPVSQVTDWQKNVFRLCSQSFSSGEKAEQIIEDFISKITCEGELKPKYIINPCEIKIEVTYDPQSDDIRNFAEYIMDLDESQHSFYFIYTFIFSLSVFKKILFQYYDKINERFRSYFKKKSKQKSNIKKDLSNIIKALLIEVYSNSLVESCFFADSNYENKCKMECTDLKKLFNFKSINAARQLDDTDTDSSRTLSKSIVSLASKDKIWKESTSALPENLFSQIEDSGVKKTVREASIKTLGAALKSLAKTNGGHIGNIMLEMDVTEEDVSDLIKKITCAKYQLEGHMLNESSQGLGYSNMIYLHMQLEEFKKDINPLVVNIFFIEEPESHMHPQMQSVFIKYLLNVYKQIGLQGLVTTHSNEMVRVAGLEHLRVIRETQIFKSEIFDLSAFRKLLVTNKSEEVDEKIDSKTISILENFFDWFFEIGFSEIIFADKAVLYEGDSERLYLKKLITLPFYKKLSGQYIAFIQVGGAYAFNYKALIEFLKIKTLIITDLDYKKSALSEEEILTSKTTNSTINNFYKISKGETVSLHESIDEDEEIEDSPSIRELYEWKENEQNKLCGNLIYVVFQEKEYYARTLEEAMLSKLVAIKAFETKPRSEWKTIKSEYKLRFTLPNNRKDESDSKFSLRDILDSMSKSKTDFMYSVILNSLEEKMLPQYIMEGLLWLIQE</sequence>
<dbReference type="InterPro" id="IPR041685">
    <property type="entry name" value="AAA_GajA/Old/RecF-like"/>
</dbReference>
<keyword evidence="3" id="KW-0255">Endonuclease</keyword>
<comment type="caution">
    <text evidence="3">The sequence shown here is derived from an EMBL/GenBank/DDBJ whole genome shotgun (WGS) entry which is preliminary data.</text>
</comment>